<gene>
    <name evidence="1" type="ORF">T10_10488</name>
</gene>
<dbReference type="EMBL" id="JYDO01000129">
    <property type="protein sequence ID" value="KRZ69752.1"/>
    <property type="molecule type" value="Genomic_DNA"/>
</dbReference>
<sequence length="385" mass="43597">MKLFVEIHIFDVETMELLMSACNYTDKVKIKTDDYQRRLLELVVEHKIVPPWQPRSSFLCKNEGRLTHMQQLSLAFFPDLLEDNDTERDEASQSGNGMNEDNLGEVDITIALDRLACKRRRSIHLAFFCCCCSMNWGENPGKKSDMEQRAFNIALFRAVLSPVMAVKFGQDDEKRFCIKPGNRFSALSWFFTCSALANNDERVVVTAESNAGQFKLVSWLNNIWTSELPLRGSVPLRGSFSHSSRTDSCGLRAGSHLLGQSEQLGNGTAEASSWIQLQLWSLNSRRMTGPGTVVIVETERKAATGTQTRRRARQRRTCSCARRSVHGFVPKLLGLFHCFLSLDQQFVLRSRRGLATQSWRMLVANCQLAIETDDFLKIRPSITAS</sequence>
<dbReference type="Proteomes" id="UP000054843">
    <property type="component" value="Unassembled WGS sequence"/>
</dbReference>
<dbReference type="AlphaFoldDB" id="A0A0V1MCY5"/>
<evidence type="ECO:0000313" key="1">
    <source>
        <dbReference type="EMBL" id="KRZ69752.1"/>
    </source>
</evidence>
<keyword evidence="2" id="KW-1185">Reference proteome</keyword>
<comment type="caution">
    <text evidence="1">The sequence shown here is derived from an EMBL/GenBank/DDBJ whole genome shotgun (WGS) entry which is preliminary data.</text>
</comment>
<organism evidence="1 2">
    <name type="scientific">Trichinella papuae</name>
    <dbReference type="NCBI Taxonomy" id="268474"/>
    <lineage>
        <taxon>Eukaryota</taxon>
        <taxon>Metazoa</taxon>
        <taxon>Ecdysozoa</taxon>
        <taxon>Nematoda</taxon>
        <taxon>Enoplea</taxon>
        <taxon>Dorylaimia</taxon>
        <taxon>Trichinellida</taxon>
        <taxon>Trichinellidae</taxon>
        <taxon>Trichinella</taxon>
    </lineage>
</organism>
<name>A0A0V1MCY5_9BILA</name>
<proteinExistence type="predicted"/>
<evidence type="ECO:0000313" key="2">
    <source>
        <dbReference type="Proteomes" id="UP000054843"/>
    </source>
</evidence>
<accession>A0A0V1MCY5</accession>
<protein>
    <submittedName>
        <fullName evidence="1">Uncharacterized protein</fullName>
    </submittedName>
</protein>
<reference evidence="1 2" key="1">
    <citation type="submission" date="2015-01" db="EMBL/GenBank/DDBJ databases">
        <title>Evolution of Trichinella species and genotypes.</title>
        <authorList>
            <person name="Korhonen P.K."/>
            <person name="Edoardo P."/>
            <person name="Giuseppe L.R."/>
            <person name="Gasser R.B."/>
        </authorList>
    </citation>
    <scope>NUCLEOTIDE SEQUENCE [LARGE SCALE GENOMIC DNA]</scope>
    <source>
        <strain evidence="1">ISS1980</strain>
    </source>
</reference>